<dbReference type="Proteomes" id="UP001597034">
    <property type="component" value="Unassembled WGS sequence"/>
</dbReference>
<feature type="domain" description="PAS" evidence="9">
    <location>
        <begin position="394"/>
        <end position="439"/>
    </location>
</feature>
<reference evidence="11 12" key="1">
    <citation type="journal article" date="2019" name="Int. J. Syst. Evol. Microbiol.">
        <title>The Global Catalogue of Microorganisms (GCM) 10K type strain sequencing project: providing services to taxonomists for standard genome sequencing and annotation.</title>
        <authorList>
            <consortium name="The Broad Institute Genomics Platform"/>
            <consortium name="The Broad Institute Genome Sequencing Center for Infectious Disease"/>
            <person name="Wu L."/>
            <person name="Ma J."/>
        </authorList>
    </citation>
    <scope>NUCLEOTIDE SEQUENCE [LARGE SCALE GENOMIC DNA]</scope>
    <source>
        <strain evidence="11 12">CGMCC 1.10390</strain>
    </source>
</reference>
<keyword evidence="4" id="KW-0808">Transferase</keyword>
<dbReference type="InterPro" id="IPR000014">
    <property type="entry name" value="PAS"/>
</dbReference>
<evidence type="ECO:0000259" key="8">
    <source>
        <dbReference type="PROSITE" id="PS50110"/>
    </source>
</evidence>
<dbReference type="PROSITE" id="PS50110">
    <property type="entry name" value="RESPONSE_REGULATORY"/>
    <property type="match status" value="1"/>
</dbReference>
<evidence type="ECO:0000256" key="1">
    <source>
        <dbReference type="ARBA" id="ARBA00000085"/>
    </source>
</evidence>
<dbReference type="SUPFAM" id="SSF52172">
    <property type="entry name" value="CheY-like"/>
    <property type="match status" value="1"/>
</dbReference>
<comment type="catalytic activity">
    <reaction evidence="1">
        <text>ATP + protein L-histidine = ADP + protein N-phospho-L-histidine.</text>
        <dbReference type="EC" id="2.7.13.3"/>
    </reaction>
</comment>
<dbReference type="Gene3D" id="3.30.450.20">
    <property type="entry name" value="PAS domain"/>
    <property type="match status" value="3"/>
</dbReference>
<dbReference type="SMART" id="SM00448">
    <property type="entry name" value="REC"/>
    <property type="match status" value="1"/>
</dbReference>
<comment type="caution">
    <text evidence="11">The sequence shown here is derived from an EMBL/GenBank/DDBJ whole genome shotgun (WGS) entry which is preliminary data.</text>
</comment>
<dbReference type="InterPro" id="IPR013767">
    <property type="entry name" value="PAS_fold"/>
</dbReference>
<feature type="domain" description="PAS" evidence="9">
    <location>
        <begin position="150"/>
        <end position="221"/>
    </location>
</feature>
<sequence length="719" mass="80607">MTTDSGDSSNGFVHLDSEPIDVLHVDDDPQFAALVSAFLERRGERFRVHTETDPETVLSLIQDGETAFDCIVSDYDMPGLDGLELLEQIRVDHPDLPFVLFTGHGSEAIASDAITAGVTEYLQKGGGSEQYTVLANRIQQVVERYWAERYTDRARQAIETAQGGINILDEDGHIQYVNRAAADLLGYERDQLLGEHWKTLYRDEDITEVYDVLLPQARQGQWQGHTSFERKDGSVLETHHTLTVSGDGSLVCTFSPLDDPATERALSLRERTMDEAPVGIALFDPDAEGNPITYANDWFTELTGYDRADVIGRDWLFLQGEDMGDDAMAELESAIRNHGRTTVEMRNHRADGAAFWNRVRLAPVFDSDGELAHFVSFHDDVTERKTAEERLRASRARLEAVFEGSPDMIVIHDADGVIHDVNQQSCEKLGYTESELVGKKVCEIDVTADRERAHAFWKDLPTNSPRRFEGELQRADGETIPVEVHLTRLDLDGKDRFVAMDRDISEQKAYEEELVRQNERLDRFTSAVSHDLRNPLQLARGRFELLEEECTSEHTEDIEFALDRMDTLIDDLLAFARFGDEAMEVEPVDLSELVRTCWTTVETADATLIVGTERSVDADRDRLQQLFENLIRNSVEHGGRDITVTVGDTEAGFYVADDGPGIPASERDDVFEAGYSTAEAGTGFGLNIVKEMVDAHDWTVRISESDDGGARFDVRTESA</sequence>
<dbReference type="InterPro" id="IPR036890">
    <property type="entry name" value="HATPase_C_sf"/>
</dbReference>
<dbReference type="NCBIfam" id="TIGR00229">
    <property type="entry name" value="sensory_box"/>
    <property type="match status" value="3"/>
</dbReference>
<keyword evidence="3 6" id="KW-0597">Phosphoprotein</keyword>
<evidence type="ECO:0000259" key="7">
    <source>
        <dbReference type="PROSITE" id="PS50109"/>
    </source>
</evidence>
<gene>
    <name evidence="11" type="ORF">ACFSBL_10195</name>
</gene>
<keyword evidence="5" id="KW-0418">Kinase</keyword>
<dbReference type="Pfam" id="PF00512">
    <property type="entry name" value="HisKA"/>
    <property type="match status" value="1"/>
</dbReference>
<dbReference type="CDD" id="cd00082">
    <property type="entry name" value="HisKA"/>
    <property type="match status" value="1"/>
</dbReference>
<dbReference type="InterPro" id="IPR003594">
    <property type="entry name" value="HATPase_dom"/>
</dbReference>
<name>A0ABD6DML2_9EURY</name>
<dbReference type="PANTHER" id="PTHR43304:SF1">
    <property type="entry name" value="PAC DOMAIN-CONTAINING PROTEIN"/>
    <property type="match status" value="1"/>
</dbReference>
<dbReference type="InterPro" id="IPR001610">
    <property type="entry name" value="PAC"/>
</dbReference>
<dbReference type="SMART" id="SM00387">
    <property type="entry name" value="HATPase_c"/>
    <property type="match status" value="1"/>
</dbReference>
<dbReference type="InterPro" id="IPR011006">
    <property type="entry name" value="CheY-like_superfamily"/>
</dbReference>
<dbReference type="AlphaFoldDB" id="A0ABD6DML2"/>
<dbReference type="CDD" id="cd00075">
    <property type="entry name" value="HATPase"/>
    <property type="match status" value="1"/>
</dbReference>
<evidence type="ECO:0000256" key="3">
    <source>
        <dbReference type="ARBA" id="ARBA00022553"/>
    </source>
</evidence>
<evidence type="ECO:0000256" key="6">
    <source>
        <dbReference type="PROSITE-ProRule" id="PRU00169"/>
    </source>
</evidence>
<dbReference type="PRINTS" id="PR00344">
    <property type="entry name" value="BCTRLSENSOR"/>
</dbReference>
<dbReference type="PANTHER" id="PTHR43304">
    <property type="entry name" value="PHYTOCHROME-LIKE PROTEIN CPH1"/>
    <property type="match status" value="1"/>
</dbReference>
<dbReference type="EMBL" id="JBHUDO010000002">
    <property type="protein sequence ID" value="MFD1646051.1"/>
    <property type="molecule type" value="Genomic_DNA"/>
</dbReference>
<evidence type="ECO:0000313" key="11">
    <source>
        <dbReference type="EMBL" id="MFD1646051.1"/>
    </source>
</evidence>
<feature type="domain" description="Response regulatory" evidence="8">
    <location>
        <begin position="21"/>
        <end position="139"/>
    </location>
</feature>
<dbReference type="RefSeq" id="WP_256398424.1">
    <property type="nucleotide sequence ID" value="NZ_JANHJR010000001.1"/>
</dbReference>
<feature type="domain" description="PAC" evidence="10">
    <location>
        <begin position="466"/>
        <end position="516"/>
    </location>
</feature>
<feature type="domain" description="Histidine kinase" evidence="7">
    <location>
        <begin position="527"/>
        <end position="719"/>
    </location>
</feature>
<dbReference type="Gene3D" id="1.10.287.130">
    <property type="match status" value="1"/>
</dbReference>
<dbReference type="InterPro" id="IPR005467">
    <property type="entry name" value="His_kinase_dom"/>
</dbReference>
<evidence type="ECO:0000256" key="2">
    <source>
        <dbReference type="ARBA" id="ARBA00012438"/>
    </source>
</evidence>
<feature type="modified residue" description="4-aspartylphosphate" evidence="6">
    <location>
        <position position="74"/>
    </location>
</feature>
<dbReference type="InterPro" id="IPR001789">
    <property type="entry name" value="Sig_transdc_resp-reg_receiver"/>
</dbReference>
<dbReference type="Gene3D" id="3.40.50.2300">
    <property type="match status" value="1"/>
</dbReference>
<dbReference type="Gene3D" id="3.30.565.10">
    <property type="entry name" value="Histidine kinase-like ATPase, C-terminal domain"/>
    <property type="match status" value="1"/>
</dbReference>
<dbReference type="SMART" id="SM00086">
    <property type="entry name" value="PAC"/>
    <property type="match status" value="2"/>
</dbReference>
<dbReference type="SUPFAM" id="SSF55785">
    <property type="entry name" value="PYP-like sensor domain (PAS domain)"/>
    <property type="match status" value="3"/>
</dbReference>
<evidence type="ECO:0000259" key="10">
    <source>
        <dbReference type="PROSITE" id="PS50113"/>
    </source>
</evidence>
<dbReference type="PROSITE" id="PS50109">
    <property type="entry name" value="HIS_KIN"/>
    <property type="match status" value="1"/>
</dbReference>
<dbReference type="Pfam" id="PF00072">
    <property type="entry name" value="Response_reg"/>
    <property type="match status" value="1"/>
</dbReference>
<dbReference type="Pfam" id="PF13426">
    <property type="entry name" value="PAS_9"/>
    <property type="match status" value="2"/>
</dbReference>
<dbReference type="SUPFAM" id="SSF47384">
    <property type="entry name" value="Homodimeric domain of signal transducing histidine kinase"/>
    <property type="match status" value="1"/>
</dbReference>
<dbReference type="InterPro" id="IPR003661">
    <property type="entry name" value="HisK_dim/P_dom"/>
</dbReference>
<dbReference type="EC" id="2.7.13.3" evidence="2"/>
<dbReference type="Pfam" id="PF02518">
    <property type="entry name" value="HATPase_c"/>
    <property type="match status" value="1"/>
</dbReference>
<evidence type="ECO:0000256" key="4">
    <source>
        <dbReference type="ARBA" id="ARBA00022679"/>
    </source>
</evidence>
<dbReference type="InterPro" id="IPR000700">
    <property type="entry name" value="PAS-assoc_C"/>
</dbReference>
<proteinExistence type="predicted"/>
<dbReference type="InterPro" id="IPR004358">
    <property type="entry name" value="Sig_transdc_His_kin-like_C"/>
</dbReference>
<dbReference type="InterPro" id="IPR036097">
    <property type="entry name" value="HisK_dim/P_sf"/>
</dbReference>
<dbReference type="PROSITE" id="PS50113">
    <property type="entry name" value="PAC"/>
    <property type="match status" value="2"/>
</dbReference>
<dbReference type="GO" id="GO:0004673">
    <property type="term" value="F:protein histidine kinase activity"/>
    <property type="evidence" value="ECO:0007669"/>
    <property type="project" value="UniProtKB-EC"/>
</dbReference>
<dbReference type="CDD" id="cd00130">
    <property type="entry name" value="PAS"/>
    <property type="match status" value="3"/>
</dbReference>
<dbReference type="CDD" id="cd00156">
    <property type="entry name" value="REC"/>
    <property type="match status" value="1"/>
</dbReference>
<feature type="domain" description="PAS" evidence="9">
    <location>
        <begin position="265"/>
        <end position="338"/>
    </location>
</feature>
<keyword evidence="12" id="KW-1185">Reference proteome</keyword>
<dbReference type="Pfam" id="PF00989">
    <property type="entry name" value="PAS"/>
    <property type="match status" value="1"/>
</dbReference>
<organism evidence="11 12">
    <name type="scientific">Haloarchaeobius litoreus</name>
    <dbReference type="NCBI Taxonomy" id="755306"/>
    <lineage>
        <taxon>Archaea</taxon>
        <taxon>Methanobacteriati</taxon>
        <taxon>Methanobacteriota</taxon>
        <taxon>Stenosarchaea group</taxon>
        <taxon>Halobacteria</taxon>
        <taxon>Halobacteriales</taxon>
        <taxon>Halorubellaceae</taxon>
        <taxon>Haloarchaeobius</taxon>
    </lineage>
</organism>
<dbReference type="SMART" id="SM00388">
    <property type="entry name" value="HisKA"/>
    <property type="match status" value="1"/>
</dbReference>
<dbReference type="InterPro" id="IPR052162">
    <property type="entry name" value="Sensor_kinase/Photoreceptor"/>
</dbReference>
<protein>
    <recommendedName>
        <fullName evidence="2">histidine kinase</fullName>
        <ecNumber evidence="2">2.7.13.3</ecNumber>
    </recommendedName>
</protein>
<dbReference type="InterPro" id="IPR035965">
    <property type="entry name" value="PAS-like_dom_sf"/>
</dbReference>
<evidence type="ECO:0000313" key="12">
    <source>
        <dbReference type="Proteomes" id="UP001597034"/>
    </source>
</evidence>
<accession>A0ABD6DML2</accession>
<feature type="domain" description="PAC" evidence="10">
    <location>
        <begin position="341"/>
        <end position="393"/>
    </location>
</feature>
<evidence type="ECO:0000256" key="5">
    <source>
        <dbReference type="ARBA" id="ARBA00022777"/>
    </source>
</evidence>
<dbReference type="PROSITE" id="PS50112">
    <property type="entry name" value="PAS"/>
    <property type="match status" value="3"/>
</dbReference>
<dbReference type="SUPFAM" id="SSF55874">
    <property type="entry name" value="ATPase domain of HSP90 chaperone/DNA topoisomerase II/histidine kinase"/>
    <property type="match status" value="1"/>
</dbReference>
<evidence type="ECO:0000259" key="9">
    <source>
        <dbReference type="PROSITE" id="PS50112"/>
    </source>
</evidence>
<dbReference type="SMART" id="SM00091">
    <property type="entry name" value="PAS"/>
    <property type="match status" value="3"/>
</dbReference>